<keyword evidence="9" id="KW-0676">Redox-active center</keyword>
<dbReference type="GO" id="GO:0005634">
    <property type="term" value="C:nucleus"/>
    <property type="evidence" value="ECO:0007669"/>
    <property type="project" value="UniProtKB-SubCell"/>
</dbReference>
<dbReference type="Pfam" id="PF00578">
    <property type="entry name" value="AhpC-TSA"/>
    <property type="match status" value="1"/>
</dbReference>
<dbReference type="PROSITE" id="PS51352">
    <property type="entry name" value="THIOREDOXIN_2"/>
    <property type="match status" value="1"/>
</dbReference>
<dbReference type="AlphaFoldDB" id="A0AAD4QN86"/>
<evidence type="ECO:0000256" key="4">
    <source>
        <dbReference type="ARBA" id="ARBA00022559"/>
    </source>
</evidence>
<evidence type="ECO:0000259" key="15">
    <source>
        <dbReference type="PROSITE" id="PS51352"/>
    </source>
</evidence>
<name>A0AAD4QN86_9AGAM</name>
<keyword evidence="4" id="KW-0575">Peroxidase</keyword>
<evidence type="ECO:0000256" key="10">
    <source>
        <dbReference type="ARBA" id="ARBA00032824"/>
    </source>
</evidence>
<proteinExistence type="inferred from homology"/>
<comment type="caution">
    <text evidence="16">The sequence shown here is derived from an EMBL/GenBank/DDBJ whole genome shotgun (WGS) entry which is preliminary data.</text>
</comment>
<evidence type="ECO:0000256" key="14">
    <source>
        <dbReference type="SAM" id="MobiDB-lite"/>
    </source>
</evidence>
<dbReference type="EC" id="1.11.1.24" evidence="3"/>
<dbReference type="SUPFAM" id="SSF52833">
    <property type="entry name" value="Thioredoxin-like"/>
    <property type="match status" value="1"/>
</dbReference>
<protein>
    <recommendedName>
        <fullName evidence="3">thioredoxin-dependent peroxiredoxin</fullName>
        <ecNumber evidence="3">1.11.1.24</ecNumber>
    </recommendedName>
    <alternativeName>
        <fullName evidence="13">Nuclear thiol peroxidase</fullName>
    </alternativeName>
    <alternativeName>
        <fullName evidence="10">Thioredoxin peroxidase</fullName>
    </alternativeName>
</protein>
<evidence type="ECO:0000256" key="6">
    <source>
        <dbReference type="ARBA" id="ARBA00023002"/>
    </source>
</evidence>
<dbReference type="PANTHER" id="PTHR42801:SF23">
    <property type="entry name" value="PEROXIREDOXIN DOT5"/>
    <property type="match status" value="1"/>
</dbReference>
<evidence type="ECO:0000256" key="7">
    <source>
        <dbReference type="ARBA" id="ARBA00023157"/>
    </source>
</evidence>
<keyword evidence="17" id="KW-1185">Reference proteome</keyword>
<evidence type="ECO:0000313" key="17">
    <source>
        <dbReference type="Proteomes" id="UP001203297"/>
    </source>
</evidence>
<gene>
    <name evidence="16" type="ORF">B0F90DRAFT_419371</name>
</gene>
<dbReference type="InterPro" id="IPR036249">
    <property type="entry name" value="Thioredoxin-like_sf"/>
</dbReference>
<dbReference type="InterPro" id="IPR050924">
    <property type="entry name" value="Peroxiredoxin_BCP/PrxQ"/>
</dbReference>
<feature type="region of interest" description="Disordered" evidence="14">
    <location>
        <begin position="1"/>
        <end position="26"/>
    </location>
</feature>
<comment type="subunit">
    <text evidence="2">Monomer.</text>
</comment>
<evidence type="ECO:0000313" key="16">
    <source>
        <dbReference type="EMBL" id="KAI0300510.1"/>
    </source>
</evidence>
<comment type="subcellular location">
    <subcellularLocation>
        <location evidence="1">Nucleus</location>
    </subcellularLocation>
</comment>
<evidence type="ECO:0000256" key="12">
    <source>
        <dbReference type="ARBA" id="ARBA00049091"/>
    </source>
</evidence>
<accession>A0AAD4QN86</accession>
<dbReference type="GO" id="GO:0034599">
    <property type="term" value="P:cellular response to oxidative stress"/>
    <property type="evidence" value="ECO:0007669"/>
    <property type="project" value="UniProtKB-ARBA"/>
</dbReference>
<comment type="similarity">
    <text evidence="11">Belongs to the peroxiredoxin family. BCP/PrxQ subfamily.</text>
</comment>
<keyword evidence="8" id="KW-0539">Nucleus</keyword>
<comment type="catalytic activity">
    <reaction evidence="12">
        <text>a hydroperoxide + [thioredoxin]-dithiol = an alcohol + [thioredoxin]-disulfide + H2O</text>
        <dbReference type="Rhea" id="RHEA:62620"/>
        <dbReference type="Rhea" id="RHEA-COMP:10698"/>
        <dbReference type="Rhea" id="RHEA-COMP:10700"/>
        <dbReference type="ChEBI" id="CHEBI:15377"/>
        <dbReference type="ChEBI" id="CHEBI:29950"/>
        <dbReference type="ChEBI" id="CHEBI:30879"/>
        <dbReference type="ChEBI" id="CHEBI:35924"/>
        <dbReference type="ChEBI" id="CHEBI:50058"/>
        <dbReference type="EC" id="1.11.1.24"/>
    </reaction>
</comment>
<evidence type="ECO:0000256" key="2">
    <source>
        <dbReference type="ARBA" id="ARBA00011245"/>
    </source>
</evidence>
<dbReference type="Proteomes" id="UP001203297">
    <property type="component" value="Unassembled WGS sequence"/>
</dbReference>
<keyword evidence="6" id="KW-0560">Oxidoreductase</keyword>
<dbReference type="PANTHER" id="PTHR42801">
    <property type="entry name" value="THIOREDOXIN-DEPENDENT PEROXIDE REDUCTASE"/>
    <property type="match status" value="1"/>
</dbReference>
<reference evidence="16" key="1">
    <citation type="journal article" date="2022" name="New Phytol.">
        <title>Evolutionary transition to the ectomycorrhizal habit in the genomes of a hyperdiverse lineage of mushroom-forming fungi.</title>
        <authorList>
            <person name="Looney B."/>
            <person name="Miyauchi S."/>
            <person name="Morin E."/>
            <person name="Drula E."/>
            <person name="Courty P.E."/>
            <person name="Kohler A."/>
            <person name="Kuo A."/>
            <person name="LaButti K."/>
            <person name="Pangilinan J."/>
            <person name="Lipzen A."/>
            <person name="Riley R."/>
            <person name="Andreopoulos W."/>
            <person name="He G."/>
            <person name="Johnson J."/>
            <person name="Nolan M."/>
            <person name="Tritt A."/>
            <person name="Barry K.W."/>
            <person name="Grigoriev I.V."/>
            <person name="Nagy L.G."/>
            <person name="Hibbett D."/>
            <person name="Henrissat B."/>
            <person name="Matheny P.B."/>
            <person name="Labbe J."/>
            <person name="Martin F.M."/>
        </authorList>
    </citation>
    <scope>NUCLEOTIDE SEQUENCE</scope>
    <source>
        <strain evidence="16">BPL690</strain>
    </source>
</reference>
<dbReference type="InterPro" id="IPR000866">
    <property type="entry name" value="AhpC/TSA"/>
</dbReference>
<evidence type="ECO:0000256" key="5">
    <source>
        <dbReference type="ARBA" id="ARBA00022862"/>
    </source>
</evidence>
<evidence type="ECO:0000256" key="8">
    <source>
        <dbReference type="ARBA" id="ARBA00023242"/>
    </source>
</evidence>
<sequence>MSEPRRSARLAANAAAATTDAVPESSPAEVPILAPIDIGESLPSYILKNEQGQDVDVAKLSEEKGAILFTIPKADTPGCTTQACGFRDIYPNFTEHNFIVYCLSHDQPEDQKRWQLKEFPYPLLSDPNRVLISALGAKDSAGRTKRGHFIFAKGGKLVEKKLPVSPTDSPTLALEFVKSFNTKSAL</sequence>
<keyword evidence="7" id="KW-1015">Disulfide bond</keyword>
<dbReference type="CDD" id="cd03017">
    <property type="entry name" value="PRX_BCP"/>
    <property type="match status" value="1"/>
</dbReference>
<evidence type="ECO:0000256" key="11">
    <source>
        <dbReference type="ARBA" id="ARBA00038489"/>
    </source>
</evidence>
<evidence type="ECO:0000256" key="1">
    <source>
        <dbReference type="ARBA" id="ARBA00004123"/>
    </source>
</evidence>
<keyword evidence="5" id="KW-0049">Antioxidant</keyword>
<evidence type="ECO:0000256" key="13">
    <source>
        <dbReference type="ARBA" id="ARBA00077538"/>
    </source>
</evidence>
<dbReference type="EMBL" id="WTXG01000018">
    <property type="protein sequence ID" value="KAI0300510.1"/>
    <property type="molecule type" value="Genomic_DNA"/>
</dbReference>
<dbReference type="GO" id="GO:0008379">
    <property type="term" value="F:thioredoxin peroxidase activity"/>
    <property type="evidence" value="ECO:0007669"/>
    <property type="project" value="TreeGrafter"/>
</dbReference>
<dbReference type="InterPro" id="IPR013766">
    <property type="entry name" value="Thioredoxin_domain"/>
</dbReference>
<dbReference type="Gene3D" id="3.40.30.10">
    <property type="entry name" value="Glutaredoxin"/>
    <property type="match status" value="1"/>
</dbReference>
<feature type="compositionally biased region" description="Low complexity" evidence="14">
    <location>
        <begin position="9"/>
        <end position="21"/>
    </location>
</feature>
<evidence type="ECO:0000256" key="9">
    <source>
        <dbReference type="ARBA" id="ARBA00023284"/>
    </source>
</evidence>
<feature type="domain" description="Thioredoxin" evidence="15">
    <location>
        <begin position="36"/>
        <end position="182"/>
    </location>
</feature>
<dbReference type="GO" id="GO:0045454">
    <property type="term" value="P:cell redox homeostasis"/>
    <property type="evidence" value="ECO:0007669"/>
    <property type="project" value="TreeGrafter"/>
</dbReference>
<dbReference type="GO" id="GO:0005737">
    <property type="term" value="C:cytoplasm"/>
    <property type="evidence" value="ECO:0007669"/>
    <property type="project" value="TreeGrafter"/>
</dbReference>
<evidence type="ECO:0000256" key="3">
    <source>
        <dbReference type="ARBA" id="ARBA00013017"/>
    </source>
</evidence>
<organism evidence="16 17">
    <name type="scientific">Multifurca ochricompacta</name>
    <dbReference type="NCBI Taxonomy" id="376703"/>
    <lineage>
        <taxon>Eukaryota</taxon>
        <taxon>Fungi</taxon>
        <taxon>Dikarya</taxon>
        <taxon>Basidiomycota</taxon>
        <taxon>Agaricomycotina</taxon>
        <taxon>Agaricomycetes</taxon>
        <taxon>Russulales</taxon>
        <taxon>Russulaceae</taxon>
        <taxon>Multifurca</taxon>
    </lineage>
</organism>
<dbReference type="FunFam" id="3.40.30.10:FF:000157">
    <property type="entry name" value="DOT5p Nuclear thiol peroxidase"/>
    <property type="match status" value="1"/>
</dbReference>